<dbReference type="AlphaFoldDB" id="A0A9X1YG76"/>
<dbReference type="InterPro" id="IPR008914">
    <property type="entry name" value="PEBP"/>
</dbReference>
<name>A0A9X1YG76_9BURK</name>
<protein>
    <submittedName>
        <fullName evidence="1">YbhB/YbcL family Raf kinase inhibitor-like protein</fullName>
    </submittedName>
</protein>
<accession>A0A9X1YG76</accession>
<evidence type="ECO:0000313" key="1">
    <source>
        <dbReference type="EMBL" id="MCK9685137.1"/>
    </source>
</evidence>
<dbReference type="Proteomes" id="UP001139353">
    <property type="component" value="Unassembled WGS sequence"/>
</dbReference>
<comment type="caution">
    <text evidence="1">The sequence shown here is derived from an EMBL/GenBank/DDBJ whole genome shotgun (WGS) entry which is preliminary data.</text>
</comment>
<gene>
    <name evidence="1" type="ORF">LPC04_05365</name>
</gene>
<dbReference type="RefSeq" id="WP_275681148.1">
    <property type="nucleotide sequence ID" value="NZ_JAJLJH010000001.1"/>
</dbReference>
<dbReference type="PANTHER" id="PTHR30289:SF1">
    <property type="entry name" value="PEBP (PHOSPHATIDYLETHANOLAMINE-BINDING PROTEIN) FAMILY PROTEIN"/>
    <property type="match status" value="1"/>
</dbReference>
<reference evidence="1" key="1">
    <citation type="submission" date="2021-11" db="EMBL/GenBank/DDBJ databases">
        <title>BS-T2-15 a new species belonging to the Comamonadaceae family isolated from the soil of a French oak forest.</title>
        <authorList>
            <person name="Mieszkin S."/>
            <person name="Alain K."/>
        </authorList>
    </citation>
    <scope>NUCLEOTIDE SEQUENCE</scope>
    <source>
        <strain evidence="1">BS-T2-15</strain>
    </source>
</reference>
<dbReference type="NCBIfam" id="TIGR00481">
    <property type="entry name" value="YbhB/YbcL family Raf kinase inhibitor-like protein"/>
    <property type="match status" value="1"/>
</dbReference>
<dbReference type="CDD" id="cd00865">
    <property type="entry name" value="PEBP_bact_arch"/>
    <property type="match status" value="1"/>
</dbReference>
<sequence>MLEKLPDFIGHALRDQRAGLDQLVFNRLPLRDGHGTIAVTSGVFVDHGPLPVACTADGEGVSPPLHWAGVPEGATSVALIVEDADSPTPHPLVHAIAVGLPVRIAALRGGALADDEDTPATSTLGLNSYLQHSWLPPDPPPGHGLHRYAFQVFAIGGDEPVPDAPGRDALIEVLEARAIASGMIIGTYERHDTTVKSSEPALEAVPQGATPA</sequence>
<organism evidence="1 2">
    <name type="scientific">Scleromatobacter humisilvae</name>
    <dbReference type="NCBI Taxonomy" id="2897159"/>
    <lineage>
        <taxon>Bacteria</taxon>
        <taxon>Pseudomonadati</taxon>
        <taxon>Pseudomonadota</taxon>
        <taxon>Betaproteobacteria</taxon>
        <taxon>Burkholderiales</taxon>
        <taxon>Sphaerotilaceae</taxon>
        <taxon>Scleromatobacter</taxon>
    </lineage>
</organism>
<proteinExistence type="predicted"/>
<dbReference type="InterPro" id="IPR036610">
    <property type="entry name" value="PEBP-like_sf"/>
</dbReference>
<dbReference type="InterPro" id="IPR005247">
    <property type="entry name" value="YbhB_YbcL/LppC-like"/>
</dbReference>
<dbReference type="EMBL" id="JAJLJH010000001">
    <property type="protein sequence ID" value="MCK9685137.1"/>
    <property type="molecule type" value="Genomic_DNA"/>
</dbReference>
<dbReference type="Pfam" id="PF01161">
    <property type="entry name" value="PBP"/>
    <property type="match status" value="1"/>
</dbReference>
<evidence type="ECO:0000313" key="2">
    <source>
        <dbReference type="Proteomes" id="UP001139353"/>
    </source>
</evidence>
<dbReference type="PANTHER" id="PTHR30289">
    <property type="entry name" value="UNCHARACTERIZED PROTEIN YBCL-RELATED"/>
    <property type="match status" value="1"/>
</dbReference>
<keyword evidence="2" id="KW-1185">Reference proteome</keyword>
<dbReference type="Gene3D" id="3.90.280.10">
    <property type="entry name" value="PEBP-like"/>
    <property type="match status" value="1"/>
</dbReference>
<dbReference type="SUPFAM" id="SSF49777">
    <property type="entry name" value="PEBP-like"/>
    <property type="match status" value="1"/>
</dbReference>